<dbReference type="Gene3D" id="3.40.50.150">
    <property type="entry name" value="Vaccinia Virus protein VP39"/>
    <property type="match status" value="1"/>
</dbReference>
<dbReference type="SUPFAM" id="SSF53335">
    <property type="entry name" value="S-adenosyl-L-methionine-dependent methyltransferases"/>
    <property type="match status" value="1"/>
</dbReference>
<dbReference type="CDD" id="cd02440">
    <property type="entry name" value="AdoMet_MTases"/>
    <property type="match status" value="1"/>
</dbReference>
<accession>A0A9P9FU66</accession>
<reference evidence="3" key="1">
    <citation type="journal article" date="2021" name="Nat. Commun.">
        <title>Genetic determinants of endophytism in the Arabidopsis root mycobiome.</title>
        <authorList>
            <person name="Mesny F."/>
            <person name="Miyauchi S."/>
            <person name="Thiergart T."/>
            <person name="Pickel B."/>
            <person name="Atanasova L."/>
            <person name="Karlsson M."/>
            <person name="Huettel B."/>
            <person name="Barry K.W."/>
            <person name="Haridas S."/>
            <person name="Chen C."/>
            <person name="Bauer D."/>
            <person name="Andreopoulos W."/>
            <person name="Pangilinan J."/>
            <person name="LaButti K."/>
            <person name="Riley R."/>
            <person name="Lipzen A."/>
            <person name="Clum A."/>
            <person name="Drula E."/>
            <person name="Henrissat B."/>
            <person name="Kohler A."/>
            <person name="Grigoriev I.V."/>
            <person name="Martin F.M."/>
            <person name="Hacquard S."/>
        </authorList>
    </citation>
    <scope>NUCLEOTIDE SEQUENCE</scope>
    <source>
        <strain evidence="3">MPI-CAGE-AT-0147</strain>
    </source>
</reference>
<protein>
    <submittedName>
        <fullName evidence="3">Methyltransferase type 12</fullName>
    </submittedName>
</protein>
<evidence type="ECO:0000256" key="2">
    <source>
        <dbReference type="SAM" id="MobiDB-lite"/>
    </source>
</evidence>
<keyword evidence="3" id="KW-0808">Transferase</keyword>
<feature type="region of interest" description="Disordered" evidence="2">
    <location>
        <begin position="1"/>
        <end position="36"/>
    </location>
</feature>
<dbReference type="Proteomes" id="UP000738349">
    <property type="component" value="Unassembled WGS sequence"/>
</dbReference>
<organism evidence="3 4">
    <name type="scientific">Dactylonectria macrodidyma</name>
    <dbReference type="NCBI Taxonomy" id="307937"/>
    <lineage>
        <taxon>Eukaryota</taxon>
        <taxon>Fungi</taxon>
        <taxon>Dikarya</taxon>
        <taxon>Ascomycota</taxon>
        <taxon>Pezizomycotina</taxon>
        <taxon>Sordariomycetes</taxon>
        <taxon>Hypocreomycetidae</taxon>
        <taxon>Hypocreales</taxon>
        <taxon>Nectriaceae</taxon>
        <taxon>Dactylonectria</taxon>
    </lineage>
</organism>
<evidence type="ECO:0000256" key="1">
    <source>
        <dbReference type="ARBA" id="ARBA00038158"/>
    </source>
</evidence>
<name>A0A9P9FU66_9HYPO</name>
<dbReference type="GO" id="GO:0032259">
    <property type="term" value="P:methylation"/>
    <property type="evidence" value="ECO:0007669"/>
    <property type="project" value="UniProtKB-KW"/>
</dbReference>
<comment type="caution">
    <text evidence="3">The sequence shown here is derived from an EMBL/GenBank/DDBJ whole genome shotgun (WGS) entry which is preliminary data.</text>
</comment>
<keyword evidence="3" id="KW-0489">Methyltransferase</keyword>
<dbReference type="GO" id="GO:0008168">
    <property type="term" value="F:methyltransferase activity"/>
    <property type="evidence" value="ECO:0007669"/>
    <property type="project" value="UniProtKB-KW"/>
</dbReference>
<keyword evidence="4" id="KW-1185">Reference proteome</keyword>
<dbReference type="EMBL" id="JAGMUV010000001">
    <property type="protein sequence ID" value="KAH7176314.1"/>
    <property type="molecule type" value="Genomic_DNA"/>
</dbReference>
<sequence>MSAADDALPAPVGLDASLSHHLPPIEPDSTDSESDIRCQNDECCNNNDTLSPTSSSISTGIRDYSFENARHYHKFREGRCMSRPLYHPLSILDLGTGTGSWASDMIDEYPDAEIVGIDLRPIQPAWVPPKVKFLVDDAEAPWLNPPRPVDFPALLAQSYEVLTPGAWIEIQDFRWEFGCDDGAMPPDYGPAVMTANPRNRDLKTIGLYTRGVIFDGLQATALGPLTRGLQWTPKAVEDFLVNFRKDSMKTSVHSHVFFYRLYAQKPLDERPER</sequence>
<dbReference type="AlphaFoldDB" id="A0A9P9FU66"/>
<evidence type="ECO:0000313" key="4">
    <source>
        <dbReference type="Proteomes" id="UP000738349"/>
    </source>
</evidence>
<proteinExistence type="inferred from homology"/>
<dbReference type="PANTHER" id="PTHR43591:SF10">
    <property type="entry name" value="ABC TRANSMEMBRANE TYPE-1 DOMAIN-CONTAINING PROTEIN-RELATED"/>
    <property type="match status" value="1"/>
</dbReference>
<dbReference type="InterPro" id="IPR029063">
    <property type="entry name" value="SAM-dependent_MTases_sf"/>
</dbReference>
<dbReference type="OrthoDB" id="184880at2759"/>
<evidence type="ECO:0000313" key="3">
    <source>
        <dbReference type="EMBL" id="KAH7176314.1"/>
    </source>
</evidence>
<comment type="similarity">
    <text evidence="1">Belongs to the methyltransferase superfamily. LaeA methyltransferase family.</text>
</comment>
<dbReference type="PANTHER" id="PTHR43591">
    <property type="entry name" value="METHYLTRANSFERASE"/>
    <property type="match status" value="1"/>
</dbReference>
<gene>
    <name evidence="3" type="ORF">EDB81DRAFT_836386</name>
</gene>